<dbReference type="STRING" id="1121884.SAMN02745131_03293"/>
<proteinExistence type="predicted"/>
<protein>
    <recommendedName>
        <fullName evidence="3">Leucine Rich repeat-containing protein</fullName>
    </recommendedName>
</protein>
<reference evidence="1 2" key="1">
    <citation type="submission" date="2016-11" db="EMBL/GenBank/DDBJ databases">
        <authorList>
            <person name="Jaros S."/>
            <person name="Januszkiewicz K."/>
            <person name="Wedrychowicz H."/>
        </authorList>
    </citation>
    <scope>NUCLEOTIDE SEQUENCE [LARGE SCALE GENOMIC DNA]</scope>
    <source>
        <strain evidence="1 2">DSM 18119</strain>
    </source>
</reference>
<accession>A0A1M5DQI6</accession>
<gene>
    <name evidence="1" type="ORF">SAMN02745131_03293</name>
</gene>
<dbReference type="SUPFAM" id="SSF52058">
    <property type="entry name" value="L domain-like"/>
    <property type="match status" value="1"/>
</dbReference>
<dbReference type="Proteomes" id="UP000184048">
    <property type="component" value="Unassembled WGS sequence"/>
</dbReference>
<sequence>MLDILQQDDYKIIHLTDGELLSEAVKLIDKGKADGINLNYIRNWRTDLEPLRNSKTIKCLAVNDYPPSMQYDYSAVQTLTNLQHLSINTTDKKEIDFSAFPFLTSVALTWRPKAKSLFSCVQLQRLFLYRYTGQDLTELSSLKNLKFLRVNLGLVISLRGLKEITTLEELMLMQTTKLEDIEDLLTLKHLKRLRIDNCKRVRNIRAVKRMNIPKLEIVGTTPDD</sequence>
<dbReference type="OrthoDB" id="9157385at2"/>
<dbReference type="InterPro" id="IPR032675">
    <property type="entry name" value="LRR_dom_sf"/>
</dbReference>
<evidence type="ECO:0000313" key="1">
    <source>
        <dbReference type="EMBL" id="SHF69230.1"/>
    </source>
</evidence>
<evidence type="ECO:0008006" key="3">
    <source>
        <dbReference type="Google" id="ProtNLM"/>
    </source>
</evidence>
<dbReference type="EMBL" id="FQUU01000016">
    <property type="protein sequence ID" value="SHF69230.1"/>
    <property type="molecule type" value="Genomic_DNA"/>
</dbReference>
<evidence type="ECO:0000313" key="2">
    <source>
        <dbReference type="Proteomes" id="UP000184048"/>
    </source>
</evidence>
<dbReference type="RefSeq" id="WP_072836434.1">
    <property type="nucleotide sequence ID" value="NZ_FQUU01000016.1"/>
</dbReference>
<dbReference type="AlphaFoldDB" id="A0A1M5DQI6"/>
<organism evidence="1 2">
    <name type="scientific">Flavisolibacter ginsengisoli DSM 18119</name>
    <dbReference type="NCBI Taxonomy" id="1121884"/>
    <lineage>
        <taxon>Bacteria</taxon>
        <taxon>Pseudomonadati</taxon>
        <taxon>Bacteroidota</taxon>
        <taxon>Chitinophagia</taxon>
        <taxon>Chitinophagales</taxon>
        <taxon>Chitinophagaceae</taxon>
        <taxon>Flavisolibacter</taxon>
    </lineage>
</organism>
<name>A0A1M5DQI6_9BACT</name>
<keyword evidence="2" id="KW-1185">Reference proteome</keyword>
<dbReference type="Gene3D" id="3.80.10.10">
    <property type="entry name" value="Ribonuclease Inhibitor"/>
    <property type="match status" value="1"/>
</dbReference>